<accession>A0A9W9TJI6</accession>
<dbReference type="Gene3D" id="3.80.10.10">
    <property type="entry name" value="Ribonuclease Inhibitor"/>
    <property type="match status" value="1"/>
</dbReference>
<dbReference type="Gene3D" id="1.20.1280.50">
    <property type="match status" value="1"/>
</dbReference>
<dbReference type="InterPro" id="IPR036047">
    <property type="entry name" value="F-box-like_dom_sf"/>
</dbReference>
<dbReference type="SUPFAM" id="SSF81383">
    <property type="entry name" value="F-box domain"/>
    <property type="match status" value="1"/>
</dbReference>
<dbReference type="GeneID" id="83202887"/>
<dbReference type="SUPFAM" id="SSF48452">
    <property type="entry name" value="TPR-like"/>
    <property type="match status" value="1"/>
</dbReference>
<dbReference type="Proteomes" id="UP001150941">
    <property type="component" value="Unassembled WGS sequence"/>
</dbReference>
<evidence type="ECO:0000259" key="4">
    <source>
        <dbReference type="PROSITE" id="PS50181"/>
    </source>
</evidence>
<dbReference type="OrthoDB" id="629492at2759"/>
<keyword evidence="6" id="KW-1185">Reference proteome</keyword>
<sequence length="567" mass="64762">MSPNLSAAHQRGQRLYRNGDFEAAVEAFGEALSQQDGDKIGILDNRCAALCKLEKYDQALRDARLIIKSRKEDERGYLRCGQVLVLQKKPEKALEIYAYGLKSLPAGHPRRETLELMQKKLQNGLMLNRHDPFTILPLEMAIMVLDQFSFRQIAGIMRVCKGWQRFIHSLPHLWLKMDFTGARTRVPWPAVRSYVRQSKGNLSHAVIKNLPFNSTQKSLEFVSRCPRIEHLELWVDHGYKETAALFRGFKQVKILVLGPDIAVPQDSFFTLLKEMRKLEHIKILNLTGPLVPLPPPDFTLGWPESLPNLRSIDLRNMTDDNPPTKPLALPFLNHPSFVERQMGYRPSFYPRLEELRLDWSPPKMSQNAFVDSDPFTSLDPDDVPPSLPPLRCLELRGLVPGRQALQLLPGKIESFRYEQQFPALHSLVINDAGWFTVGTLVHFLSTFKPTLRTLSLDACPRFKPTDFHWDDFAGTPELQYLTDLSLASFRDIEDKYATKLFEFFSDLKSLNLSSTEITGLTIRKFADARNSDSHAVPKLDRLIVKNCERISSDAVLYGREKGLDVVI</sequence>
<dbReference type="Pfam" id="PF12937">
    <property type="entry name" value="F-box-like"/>
    <property type="match status" value="1"/>
</dbReference>
<proteinExistence type="predicted"/>
<dbReference type="InterPro" id="IPR019734">
    <property type="entry name" value="TPR_rpt"/>
</dbReference>
<evidence type="ECO:0000256" key="2">
    <source>
        <dbReference type="ARBA" id="ARBA00022803"/>
    </source>
</evidence>
<organism evidence="5 6">
    <name type="scientific">Penicillium chermesinum</name>
    <dbReference type="NCBI Taxonomy" id="63820"/>
    <lineage>
        <taxon>Eukaryota</taxon>
        <taxon>Fungi</taxon>
        <taxon>Dikarya</taxon>
        <taxon>Ascomycota</taxon>
        <taxon>Pezizomycotina</taxon>
        <taxon>Eurotiomycetes</taxon>
        <taxon>Eurotiomycetidae</taxon>
        <taxon>Eurotiales</taxon>
        <taxon>Aspergillaceae</taxon>
        <taxon>Penicillium</taxon>
    </lineage>
</organism>
<dbReference type="RefSeq" id="XP_058328474.1">
    <property type="nucleotide sequence ID" value="XM_058475584.1"/>
</dbReference>
<gene>
    <name evidence="5" type="ORF">N7468_006288</name>
</gene>
<feature type="domain" description="F-box" evidence="4">
    <location>
        <begin position="130"/>
        <end position="177"/>
    </location>
</feature>
<dbReference type="PANTHER" id="PTHR22904">
    <property type="entry name" value="TPR REPEAT CONTAINING PROTEIN"/>
    <property type="match status" value="1"/>
</dbReference>
<reference evidence="5" key="1">
    <citation type="submission" date="2022-11" db="EMBL/GenBank/DDBJ databases">
        <authorList>
            <person name="Petersen C."/>
        </authorList>
    </citation>
    <scope>NUCLEOTIDE SEQUENCE</scope>
    <source>
        <strain evidence="5">IBT 19713</strain>
    </source>
</reference>
<dbReference type="InterPro" id="IPR011990">
    <property type="entry name" value="TPR-like_helical_dom_sf"/>
</dbReference>
<dbReference type="SUPFAM" id="SSF52047">
    <property type="entry name" value="RNI-like"/>
    <property type="match status" value="1"/>
</dbReference>
<reference evidence="5" key="2">
    <citation type="journal article" date="2023" name="IMA Fungus">
        <title>Comparative genomic study of the Penicillium genus elucidates a diverse pangenome and 15 lateral gene transfer events.</title>
        <authorList>
            <person name="Petersen C."/>
            <person name="Sorensen T."/>
            <person name="Nielsen M.R."/>
            <person name="Sondergaard T.E."/>
            <person name="Sorensen J.L."/>
            <person name="Fitzpatrick D.A."/>
            <person name="Frisvad J.C."/>
            <person name="Nielsen K.L."/>
        </authorList>
    </citation>
    <scope>NUCLEOTIDE SEQUENCE</scope>
    <source>
        <strain evidence="5">IBT 19713</strain>
    </source>
</reference>
<dbReference type="PROSITE" id="PS50005">
    <property type="entry name" value="TPR"/>
    <property type="match status" value="1"/>
</dbReference>
<dbReference type="InterPro" id="IPR032675">
    <property type="entry name" value="LRR_dom_sf"/>
</dbReference>
<evidence type="ECO:0000313" key="5">
    <source>
        <dbReference type="EMBL" id="KAJ5225063.1"/>
    </source>
</evidence>
<evidence type="ECO:0000313" key="6">
    <source>
        <dbReference type="Proteomes" id="UP001150941"/>
    </source>
</evidence>
<protein>
    <recommendedName>
        <fullName evidence="4">F-box domain-containing protein</fullName>
    </recommendedName>
</protein>
<dbReference type="InterPro" id="IPR001810">
    <property type="entry name" value="F-box_dom"/>
</dbReference>
<dbReference type="PANTHER" id="PTHR22904:SF523">
    <property type="entry name" value="STRESS-INDUCED-PHOSPHOPROTEIN 1"/>
    <property type="match status" value="1"/>
</dbReference>
<keyword evidence="2 3" id="KW-0802">TPR repeat</keyword>
<dbReference type="PROSITE" id="PS50181">
    <property type="entry name" value="FBOX"/>
    <property type="match status" value="1"/>
</dbReference>
<dbReference type="EMBL" id="JAPQKS010000005">
    <property type="protein sequence ID" value="KAJ5225063.1"/>
    <property type="molecule type" value="Genomic_DNA"/>
</dbReference>
<dbReference type="AlphaFoldDB" id="A0A9W9TJI6"/>
<feature type="repeat" description="TPR" evidence="3">
    <location>
        <begin position="5"/>
        <end position="38"/>
    </location>
</feature>
<dbReference type="GO" id="GO:0051879">
    <property type="term" value="F:Hsp90 protein binding"/>
    <property type="evidence" value="ECO:0007669"/>
    <property type="project" value="TreeGrafter"/>
</dbReference>
<evidence type="ECO:0000256" key="3">
    <source>
        <dbReference type="PROSITE-ProRule" id="PRU00339"/>
    </source>
</evidence>
<name>A0A9W9TJI6_9EURO</name>
<dbReference type="Gene3D" id="1.25.40.10">
    <property type="entry name" value="Tetratricopeptide repeat domain"/>
    <property type="match status" value="1"/>
</dbReference>
<evidence type="ECO:0000256" key="1">
    <source>
        <dbReference type="ARBA" id="ARBA00022737"/>
    </source>
</evidence>
<comment type="caution">
    <text evidence="5">The sequence shown here is derived from an EMBL/GenBank/DDBJ whole genome shotgun (WGS) entry which is preliminary data.</text>
</comment>
<keyword evidence="1" id="KW-0677">Repeat</keyword>